<dbReference type="RefSeq" id="WP_120641152.1">
    <property type="nucleotide sequence ID" value="NZ_RAQU01000359.1"/>
</dbReference>
<dbReference type="InParanoid" id="A0A3A9JCB7"/>
<dbReference type="AlphaFoldDB" id="A0A3A9JCB7"/>
<evidence type="ECO:0000259" key="2">
    <source>
        <dbReference type="Pfam" id="PF00535"/>
    </source>
</evidence>
<feature type="region of interest" description="Disordered" evidence="1">
    <location>
        <begin position="562"/>
        <end position="581"/>
    </location>
</feature>
<dbReference type="EMBL" id="RFLX01000118">
    <property type="protein sequence ID" value="RMI14393.1"/>
    <property type="molecule type" value="Genomic_DNA"/>
</dbReference>
<accession>A0A3A9JCB7</accession>
<dbReference type="Proteomes" id="UP000278036">
    <property type="component" value="Unassembled WGS sequence"/>
</dbReference>
<gene>
    <name evidence="3" type="ORF">D6Z83_27000</name>
    <name evidence="4" type="ORF">EBE87_28030</name>
</gene>
<dbReference type="PANTHER" id="PTHR43179">
    <property type="entry name" value="RHAMNOSYLTRANSFERASE WBBL"/>
    <property type="match status" value="1"/>
</dbReference>
<feature type="domain" description="Glycosyltransferase 2-like" evidence="2">
    <location>
        <begin position="290"/>
        <end position="470"/>
    </location>
</feature>
<evidence type="ECO:0000313" key="4">
    <source>
        <dbReference type="EMBL" id="RMI14393.1"/>
    </source>
</evidence>
<comment type="caution">
    <text evidence="3">The sequence shown here is derived from an EMBL/GenBank/DDBJ whole genome shotgun (WGS) entry which is preliminary data.</text>
</comment>
<reference evidence="3 6" key="1">
    <citation type="submission" date="2018-09" db="EMBL/GenBank/DDBJ databases">
        <title>Roseomonas sp. nov., isolated from feces of Tibetan antelopes in the Qinghai-Tibet plateau, China.</title>
        <authorList>
            <person name="Tian Z."/>
        </authorList>
    </citation>
    <scope>NUCLEOTIDE SEQUENCE [LARGE SCALE GENOMIC DNA]</scope>
    <source>
        <strain evidence="4 5">Z23</strain>
        <strain evidence="3 6">Z24</strain>
    </source>
</reference>
<keyword evidence="5" id="KW-1185">Reference proteome</keyword>
<dbReference type="OrthoDB" id="9783791at2"/>
<evidence type="ECO:0000313" key="6">
    <source>
        <dbReference type="Proteomes" id="UP000278036"/>
    </source>
</evidence>
<sequence length="581" mass="64639">MHPPSIYDAYEDWVQQHGSLTDEDRQLITADLVNLRDPPLLSVAMPLVPELRQEDLRRAIDALRNQLYPGWELWLWGIDLPAVLPYLQQAMATDPRIRWSAQADAQAVTALACGEMLALLEPGAVLAEHTFYEVAVALRARPAPDVLYADEDRLGPDGHRHTPRFKPLWSPELLATHDMLGQPCFYRMSLLQRLGGPRPEYGPAMGWDLALRATAATTPDRIVHLPTVLCHGQDGAEPERQDGYRENGERALRDWLAAEGLGEARLRPAPLQPSAWQIVYPLPVELPPVSVIIPTRDRPELLRACCTGLLQMTDWPADRLEVLVVDNGSTDPEALALLRQLTADPRLRVLSAPGSFNYPRLNNLAAGQARGSMLVLLNNDIEVLEPGWLREMAALALQREVGMVGAKLLYPTGEGVQHAGLVFGPQAVRHLLRFAPANDPGYGGQLALTQALSAVTGACMMLRREVYEEVGGLDEGLAVAFNDIDLCLRIQDAGYRIVWTPHAVLAHRESASRGLDVTEPQRQRAEGELRFMQRRWGEMLEQDPYHNPNLMLYDDTGHSQAQLSVPRRTPPWRRAVEAAQA</sequence>
<dbReference type="CDD" id="cd04186">
    <property type="entry name" value="GT_2_like_c"/>
    <property type="match status" value="1"/>
</dbReference>
<dbReference type="InterPro" id="IPR001173">
    <property type="entry name" value="Glyco_trans_2-like"/>
</dbReference>
<name>A0A3A9JCB7_9PROT</name>
<dbReference type="Gene3D" id="3.90.550.10">
    <property type="entry name" value="Spore Coat Polysaccharide Biosynthesis Protein SpsA, Chain A"/>
    <property type="match status" value="2"/>
</dbReference>
<protein>
    <submittedName>
        <fullName evidence="3">Glycosyltransferase</fullName>
    </submittedName>
</protein>
<evidence type="ECO:0000313" key="3">
    <source>
        <dbReference type="EMBL" id="RKK01064.1"/>
    </source>
</evidence>
<dbReference type="PANTHER" id="PTHR43179:SF7">
    <property type="entry name" value="RHAMNOSYLTRANSFERASE WBBL"/>
    <property type="match status" value="1"/>
</dbReference>
<evidence type="ECO:0000313" key="5">
    <source>
        <dbReference type="Proteomes" id="UP000274097"/>
    </source>
</evidence>
<organism evidence="3 6">
    <name type="scientific">Teichococcus wenyumeiae</name>
    <dbReference type="NCBI Taxonomy" id="2478470"/>
    <lineage>
        <taxon>Bacteria</taxon>
        <taxon>Pseudomonadati</taxon>
        <taxon>Pseudomonadota</taxon>
        <taxon>Alphaproteobacteria</taxon>
        <taxon>Acetobacterales</taxon>
        <taxon>Roseomonadaceae</taxon>
        <taxon>Roseomonas</taxon>
    </lineage>
</organism>
<dbReference type="SUPFAM" id="SSF53448">
    <property type="entry name" value="Nucleotide-diphospho-sugar transferases"/>
    <property type="match status" value="2"/>
</dbReference>
<dbReference type="GO" id="GO:0016740">
    <property type="term" value="F:transferase activity"/>
    <property type="evidence" value="ECO:0007669"/>
    <property type="project" value="UniProtKB-KW"/>
</dbReference>
<keyword evidence="3" id="KW-0808">Transferase</keyword>
<proteinExistence type="predicted"/>
<dbReference type="Pfam" id="PF00535">
    <property type="entry name" value="Glycos_transf_2"/>
    <property type="match status" value="1"/>
</dbReference>
<dbReference type="Proteomes" id="UP000274097">
    <property type="component" value="Unassembled WGS sequence"/>
</dbReference>
<dbReference type="InterPro" id="IPR029044">
    <property type="entry name" value="Nucleotide-diphossugar_trans"/>
</dbReference>
<dbReference type="EMBL" id="RAQU01000359">
    <property type="protein sequence ID" value="RKK01064.1"/>
    <property type="molecule type" value="Genomic_DNA"/>
</dbReference>
<evidence type="ECO:0000256" key="1">
    <source>
        <dbReference type="SAM" id="MobiDB-lite"/>
    </source>
</evidence>